<evidence type="ECO:0000313" key="2">
    <source>
        <dbReference type="EMBL" id="OCB84054.1"/>
    </source>
</evidence>
<feature type="compositionally biased region" description="Acidic residues" evidence="1">
    <location>
        <begin position="192"/>
        <end position="203"/>
    </location>
</feature>
<feature type="compositionally biased region" description="Basic and acidic residues" evidence="1">
    <location>
        <begin position="164"/>
        <end position="178"/>
    </location>
</feature>
<dbReference type="EMBL" id="LNZH02000216">
    <property type="protein sequence ID" value="OCB84054.1"/>
    <property type="molecule type" value="Genomic_DNA"/>
</dbReference>
<feature type="region of interest" description="Disordered" evidence="1">
    <location>
        <begin position="164"/>
        <end position="211"/>
    </location>
</feature>
<reference evidence="2" key="1">
    <citation type="submission" date="2016-06" db="EMBL/GenBank/DDBJ databases">
        <title>Draft Genome sequence of the fungus Inonotus baumii.</title>
        <authorList>
            <person name="Zhu H."/>
            <person name="Lin W."/>
        </authorList>
    </citation>
    <scope>NUCLEOTIDE SEQUENCE</scope>
    <source>
        <strain evidence="2">821</strain>
    </source>
</reference>
<proteinExistence type="predicted"/>
<name>A0A9Q5HQG5_SANBA</name>
<gene>
    <name evidence="2" type="ORF">A7U60_g8725</name>
</gene>
<protein>
    <submittedName>
        <fullName evidence="2">Uncharacterized protein</fullName>
    </submittedName>
</protein>
<keyword evidence="3" id="KW-1185">Reference proteome</keyword>
<organism evidence="2 3">
    <name type="scientific">Sanghuangporus baumii</name>
    <name type="common">Phellinus baumii</name>
    <dbReference type="NCBI Taxonomy" id="108892"/>
    <lineage>
        <taxon>Eukaryota</taxon>
        <taxon>Fungi</taxon>
        <taxon>Dikarya</taxon>
        <taxon>Basidiomycota</taxon>
        <taxon>Agaricomycotina</taxon>
        <taxon>Agaricomycetes</taxon>
        <taxon>Hymenochaetales</taxon>
        <taxon>Hymenochaetaceae</taxon>
        <taxon>Sanghuangporus</taxon>
    </lineage>
</organism>
<dbReference type="Proteomes" id="UP000757232">
    <property type="component" value="Unassembled WGS sequence"/>
</dbReference>
<dbReference type="AlphaFoldDB" id="A0A9Q5HQG5"/>
<accession>A0A9Q5HQG5</accession>
<sequence length="330" mass="37862">MPFSQEELSEIVKEIRTDDNYFANSDSILNRCAFRQINDTQYDESAVDNLTEQELQLSIIGRVVRKSTFLQPEGAFRPSGVFPAKQDELSSLLNSTLRISLAPPKDVMDSRTAKDDWRRYQVTLSQLIKSTDQAEGTTSKYWSPYRKDKNKFMLRHLLISAKESSLEGKDNEQAKTDGSRGGIDFTSSQSGELDDDPIEDDDGSGLSDQQRNVEKHIDELTRIINWPASEDWHKVADRFDRTHYMNPLAAFNDEYELLAPKAYESKLLGAVVHARFTLSRFDIRGDHTFVCNIVELQVLRPPPGGVDVRKKRTLTDLVMDKKRKKRRIIW</sequence>
<evidence type="ECO:0000256" key="1">
    <source>
        <dbReference type="SAM" id="MobiDB-lite"/>
    </source>
</evidence>
<comment type="caution">
    <text evidence="2">The sequence shown here is derived from an EMBL/GenBank/DDBJ whole genome shotgun (WGS) entry which is preliminary data.</text>
</comment>
<evidence type="ECO:0000313" key="3">
    <source>
        <dbReference type="Proteomes" id="UP000757232"/>
    </source>
</evidence>
<dbReference type="OrthoDB" id="10435237at2759"/>